<name>A0A7W6ES68_9BACT</name>
<proteinExistence type="predicted"/>
<dbReference type="InterPro" id="IPR039448">
    <property type="entry name" value="Beta_helix"/>
</dbReference>
<dbReference type="Pfam" id="PF07602">
    <property type="entry name" value="DUF1565"/>
    <property type="match status" value="1"/>
</dbReference>
<dbReference type="InterPro" id="IPR011459">
    <property type="entry name" value="DUF1565"/>
</dbReference>
<organism evidence="3 4">
    <name type="scientific">Runella defluvii</name>
    <dbReference type="NCBI Taxonomy" id="370973"/>
    <lineage>
        <taxon>Bacteria</taxon>
        <taxon>Pseudomonadati</taxon>
        <taxon>Bacteroidota</taxon>
        <taxon>Cytophagia</taxon>
        <taxon>Cytophagales</taxon>
        <taxon>Spirosomataceae</taxon>
        <taxon>Runella</taxon>
    </lineage>
</organism>
<dbReference type="InterPro" id="IPR011050">
    <property type="entry name" value="Pectin_lyase_fold/virulence"/>
</dbReference>
<evidence type="ECO:0008006" key="5">
    <source>
        <dbReference type="Google" id="ProtNLM"/>
    </source>
</evidence>
<dbReference type="RefSeq" id="WP_183977049.1">
    <property type="nucleotide sequence ID" value="NZ_JACIBY010000010.1"/>
</dbReference>
<dbReference type="InterPro" id="IPR006626">
    <property type="entry name" value="PbH1"/>
</dbReference>
<feature type="domain" description="DUF1565" evidence="1">
    <location>
        <begin position="61"/>
        <end position="100"/>
    </location>
</feature>
<dbReference type="AlphaFoldDB" id="A0A7W6ES68"/>
<feature type="domain" description="Right handed beta helix" evidence="2">
    <location>
        <begin position="180"/>
        <end position="342"/>
    </location>
</feature>
<gene>
    <name evidence="3" type="ORF">FHS57_004232</name>
</gene>
<dbReference type="SMART" id="SM00710">
    <property type="entry name" value="PbH1"/>
    <property type="match status" value="7"/>
</dbReference>
<reference evidence="3 4" key="1">
    <citation type="submission" date="2020-08" db="EMBL/GenBank/DDBJ databases">
        <title>Genomic Encyclopedia of Type Strains, Phase IV (KMG-IV): sequencing the most valuable type-strain genomes for metagenomic binning, comparative biology and taxonomic classification.</title>
        <authorList>
            <person name="Goeker M."/>
        </authorList>
    </citation>
    <scope>NUCLEOTIDE SEQUENCE [LARGE SCALE GENOMIC DNA]</scope>
    <source>
        <strain evidence="3 4">DSM 17976</strain>
    </source>
</reference>
<evidence type="ECO:0000259" key="2">
    <source>
        <dbReference type="Pfam" id="PF13229"/>
    </source>
</evidence>
<dbReference type="Pfam" id="PF13229">
    <property type="entry name" value="Beta_helix"/>
    <property type="match status" value="1"/>
</dbReference>
<protein>
    <recommendedName>
        <fullName evidence="5">DUF1565 domain-containing protein</fullName>
    </recommendedName>
</protein>
<sequence>MNRPSFYITIFLLLGIFGCSKENIETDECDTDPTACGCSQAPPNCDSSSGTLSGIVYVSPSGNDSNDGSENKPFKTIQKAADGADPSKALEIVLRGGTHESKEIKFRTSNIHLHSYPGEWAIIKASTTVEDITSCLWFREPTTENITIENLEIVGGYLYGIKFESNWDDDRSVPFSKRRGVRNVKILNCKIHDTGRDCIKIAPGCQYLQVLNCEIYRSGIGPPNVSAQNAEGIDNVNGSNMTVRNCYIHDIATNGLYAKGGAKDCVFEQNLLMNCGEGGLIAGYLDTDVEWFDTDSNPNYYESINIIIRNNIVVNTKWEGVGLYAAQNAQVYNNTFINVAQNASAALLIARGEIYGTPKGDKFPKSKDIKVANNIFVQAASAQGHMARLRGLPEGVNELGYNIYYKPSQVSYRIDKNDDEYEEFLGFDNWKNKSKFDSNSFLTNPKLDNSYHLADGSPCIGVGKVLQSLVEKDYDGKARGAKLDIGADQYNNGSSLSVPPVAITNGTRGTGGE</sequence>
<dbReference type="InterPro" id="IPR012334">
    <property type="entry name" value="Pectin_lyas_fold"/>
</dbReference>
<dbReference type="PANTHER" id="PTHR36453">
    <property type="entry name" value="SECRETED PROTEIN-RELATED"/>
    <property type="match status" value="1"/>
</dbReference>
<dbReference type="PANTHER" id="PTHR36453:SF1">
    <property type="entry name" value="RIGHT HANDED BETA HELIX DOMAIN-CONTAINING PROTEIN"/>
    <property type="match status" value="1"/>
</dbReference>
<accession>A0A7W6ES68</accession>
<evidence type="ECO:0000313" key="4">
    <source>
        <dbReference type="Proteomes" id="UP000541352"/>
    </source>
</evidence>
<dbReference type="PROSITE" id="PS51257">
    <property type="entry name" value="PROKAR_LIPOPROTEIN"/>
    <property type="match status" value="1"/>
</dbReference>
<keyword evidence="4" id="KW-1185">Reference proteome</keyword>
<dbReference type="EMBL" id="JACIBY010000010">
    <property type="protein sequence ID" value="MBB3840212.1"/>
    <property type="molecule type" value="Genomic_DNA"/>
</dbReference>
<dbReference type="Proteomes" id="UP000541352">
    <property type="component" value="Unassembled WGS sequence"/>
</dbReference>
<comment type="caution">
    <text evidence="3">The sequence shown here is derived from an EMBL/GenBank/DDBJ whole genome shotgun (WGS) entry which is preliminary data.</text>
</comment>
<evidence type="ECO:0000313" key="3">
    <source>
        <dbReference type="EMBL" id="MBB3840212.1"/>
    </source>
</evidence>
<dbReference type="SUPFAM" id="SSF51126">
    <property type="entry name" value="Pectin lyase-like"/>
    <property type="match status" value="1"/>
</dbReference>
<evidence type="ECO:0000259" key="1">
    <source>
        <dbReference type="Pfam" id="PF07602"/>
    </source>
</evidence>
<dbReference type="Gene3D" id="2.160.20.10">
    <property type="entry name" value="Single-stranded right-handed beta-helix, Pectin lyase-like"/>
    <property type="match status" value="1"/>
</dbReference>